<dbReference type="InterPro" id="IPR032808">
    <property type="entry name" value="DoxX"/>
</dbReference>
<comment type="caution">
    <text evidence="5">The sequence shown here is derived from an EMBL/GenBank/DDBJ whole genome shotgun (WGS) entry which is preliminary data.</text>
</comment>
<dbReference type="EMBL" id="CAJOBF010000300">
    <property type="protein sequence ID" value="CAF3793932.1"/>
    <property type="molecule type" value="Genomic_DNA"/>
</dbReference>
<evidence type="ECO:0000313" key="5">
    <source>
        <dbReference type="EMBL" id="CAF3793932.1"/>
    </source>
</evidence>
<evidence type="ECO:0008006" key="7">
    <source>
        <dbReference type="Google" id="ProtNLM"/>
    </source>
</evidence>
<keyword evidence="2" id="KW-0812">Transmembrane</keyword>
<comment type="subcellular location">
    <subcellularLocation>
        <location evidence="1">Membrane</location>
        <topology evidence="1">Multi-pass membrane protein</topology>
    </subcellularLocation>
</comment>
<keyword evidence="4" id="KW-0472">Membrane</keyword>
<keyword evidence="3" id="KW-1133">Transmembrane helix</keyword>
<dbReference type="SUPFAM" id="SSF110087">
    <property type="entry name" value="DR1885-like metal-binding protein"/>
    <property type="match status" value="1"/>
</dbReference>
<evidence type="ECO:0000256" key="2">
    <source>
        <dbReference type="ARBA" id="ARBA00022692"/>
    </source>
</evidence>
<dbReference type="InterPro" id="IPR007410">
    <property type="entry name" value="LpqE-like"/>
</dbReference>
<sequence>MDDLDFIKTTGNVSNTERLLVHRYTILENFVNRLKINYPGIWKLLGETCARGAALAYSHKLNNITSRGGEVNKFGANFAVHLESFPSTLELTYLPDFARLEWLRSVSAEAKNEITIAPDKLAKMNPDKLEKYQLIFNSSVFFMKSTFPLMQIQDLINDKNSSEIMLSRESSYFIVYSFDSTIYLFEYEYKVPLISPEIAAYLATTIELSMPSFLVLGLFSRLACLPLIAMTLVIQLTYLELPEHLYWLFLLSTVLLYGPAQATEQSTTNVSTTNSAVSAAPTPEIIKEVRITDSWARKSISPNNNSAAYMKISNPTDKDIVIIGASASETANNVELHKSFVDEKGVSRMTSIDKIVVPAKTDIELAPGAIHVMLFDLKKSLNTGDKFNIEVKIEGKTPIVVQTEVKYY</sequence>
<proteinExistence type="predicted"/>
<dbReference type="InterPro" id="IPR058248">
    <property type="entry name" value="Lxx211020-like"/>
</dbReference>
<dbReference type="PANTHER" id="PTHR36302:SF1">
    <property type="entry name" value="COPPER CHAPERONE PCU(A)C"/>
    <property type="match status" value="1"/>
</dbReference>
<accession>A0A819B2Y5</accession>
<evidence type="ECO:0000256" key="4">
    <source>
        <dbReference type="ARBA" id="ARBA00023136"/>
    </source>
</evidence>
<dbReference type="Proteomes" id="UP000663842">
    <property type="component" value="Unassembled WGS sequence"/>
</dbReference>
<dbReference type="Pfam" id="PF04314">
    <property type="entry name" value="PCuAC"/>
    <property type="match status" value="1"/>
</dbReference>
<dbReference type="Pfam" id="PF07681">
    <property type="entry name" value="DoxX"/>
    <property type="match status" value="1"/>
</dbReference>
<evidence type="ECO:0000256" key="3">
    <source>
        <dbReference type="ARBA" id="ARBA00022989"/>
    </source>
</evidence>
<dbReference type="Gene3D" id="2.60.40.1890">
    <property type="entry name" value="PCu(A)C copper chaperone"/>
    <property type="match status" value="1"/>
</dbReference>
<name>A0A819B2Y5_9BILA</name>
<evidence type="ECO:0000256" key="1">
    <source>
        <dbReference type="ARBA" id="ARBA00004141"/>
    </source>
</evidence>
<reference evidence="5" key="1">
    <citation type="submission" date="2021-02" db="EMBL/GenBank/DDBJ databases">
        <authorList>
            <person name="Nowell W R."/>
        </authorList>
    </citation>
    <scope>NUCLEOTIDE SEQUENCE</scope>
</reference>
<evidence type="ECO:0000313" key="6">
    <source>
        <dbReference type="Proteomes" id="UP000663842"/>
    </source>
</evidence>
<protein>
    <recommendedName>
        <fullName evidence="7">Copper chaperone PCu(A)C</fullName>
    </recommendedName>
</protein>
<dbReference type="PANTHER" id="PTHR36302">
    <property type="entry name" value="BLR7088 PROTEIN"/>
    <property type="match status" value="1"/>
</dbReference>
<dbReference type="GO" id="GO:0016020">
    <property type="term" value="C:membrane"/>
    <property type="evidence" value="ECO:0007669"/>
    <property type="project" value="UniProtKB-SubCell"/>
</dbReference>
<dbReference type="InterPro" id="IPR036182">
    <property type="entry name" value="PCuAC_sf"/>
</dbReference>
<gene>
    <name evidence="5" type="ORF">UXM345_LOCUS4402</name>
</gene>
<organism evidence="5 6">
    <name type="scientific">Rotaria magnacalcarata</name>
    <dbReference type="NCBI Taxonomy" id="392030"/>
    <lineage>
        <taxon>Eukaryota</taxon>
        <taxon>Metazoa</taxon>
        <taxon>Spiralia</taxon>
        <taxon>Gnathifera</taxon>
        <taxon>Rotifera</taxon>
        <taxon>Eurotatoria</taxon>
        <taxon>Bdelloidea</taxon>
        <taxon>Philodinida</taxon>
        <taxon>Philodinidae</taxon>
        <taxon>Rotaria</taxon>
    </lineage>
</organism>
<dbReference type="AlphaFoldDB" id="A0A819B2Y5"/>